<evidence type="ECO:0000256" key="6">
    <source>
        <dbReference type="ARBA" id="ARBA00019635"/>
    </source>
</evidence>
<dbReference type="SUPFAM" id="SSF56719">
    <property type="entry name" value="Type II DNA topoisomerase"/>
    <property type="match status" value="1"/>
</dbReference>
<dbReference type="Pfam" id="PF00521">
    <property type="entry name" value="DNA_topoisoIV"/>
    <property type="match status" value="1"/>
</dbReference>
<dbReference type="Gene3D" id="3.30.1360.40">
    <property type="match status" value="1"/>
</dbReference>
<feature type="compositionally biased region" description="Low complexity" evidence="16">
    <location>
        <begin position="1328"/>
        <end position="1339"/>
    </location>
</feature>
<dbReference type="Gene3D" id="3.30.230.10">
    <property type="match status" value="1"/>
</dbReference>
<keyword evidence="9 15" id="KW-0067">ATP-binding</keyword>
<evidence type="ECO:0000256" key="14">
    <source>
        <dbReference type="PROSITE-ProRule" id="PRU01384"/>
    </source>
</evidence>
<dbReference type="PROSITE" id="PS50880">
    <property type="entry name" value="TOPRIM"/>
    <property type="match status" value="1"/>
</dbReference>
<evidence type="ECO:0000256" key="10">
    <source>
        <dbReference type="ARBA" id="ARBA00022842"/>
    </source>
</evidence>
<dbReference type="GO" id="GO:0005634">
    <property type="term" value="C:nucleus"/>
    <property type="evidence" value="ECO:0007669"/>
    <property type="project" value="EnsemblFungi"/>
</dbReference>
<evidence type="ECO:0000256" key="4">
    <source>
        <dbReference type="ARBA" id="ARBA00011080"/>
    </source>
</evidence>
<comment type="catalytic activity">
    <reaction evidence="1 14 15">
        <text>ATP-dependent breakage, passage and rejoining of double-stranded DNA.</text>
        <dbReference type="EC" id="5.6.2.2"/>
    </reaction>
</comment>
<name>A0A086TEH9_HAPC1</name>
<dbReference type="FunFam" id="3.30.565.10:FF:000004">
    <property type="entry name" value="DNA topoisomerase 2"/>
    <property type="match status" value="1"/>
</dbReference>
<dbReference type="FunFam" id="3.90.199.10:FF:000002">
    <property type="entry name" value="DNA topoisomerase 2"/>
    <property type="match status" value="1"/>
</dbReference>
<dbReference type="GO" id="GO:0006325">
    <property type="term" value="P:chromatin organization"/>
    <property type="evidence" value="ECO:0007669"/>
    <property type="project" value="EnsemblFungi"/>
</dbReference>
<dbReference type="FunFam" id="3.40.50.670:FF:000001">
    <property type="entry name" value="DNA topoisomerase 2"/>
    <property type="match status" value="2"/>
</dbReference>
<keyword evidence="13 14" id="KW-0413">Isomerase</keyword>
<dbReference type="GO" id="GO:0000712">
    <property type="term" value="P:resolution of meiotic recombination intermediates"/>
    <property type="evidence" value="ECO:0007669"/>
    <property type="project" value="EnsemblFungi"/>
</dbReference>
<dbReference type="InterPro" id="IPR013506">
    <property type="entry name" value="Topo_IIA_bsu_dom2"/>
</dbReference>
<keyword evidence="11 14" id="KW-0799">Topoisomerase</keyword>
<evidence type="ECO:0000256" key="1">
    <source>
        <dbReference type="ARBA" id="ARBA00000185"/>
    </source>
</evidence>
<dbReference type="GO" id="GO:0003677">
    <property type="term" value="F:DNA binding"/>
    <property type="evidence" value="ECO:0007669"/>
    <property type="project" value="UniProtKB-UniRule"/>
</dbReference>
<evidence type="ECO:0000259" key="18">
    <source>
        <dbReference type="PROSITE" id="PS52040"/>
    </source>
</evidence>
<feature type="compositionally biased region" description="Acidic residues" evidence="16">
    <location>
        <begin position="1614"/>
        <end position="1635"/>
    </location>
</feature>
<dbReference type="PANTHER" id="PTHR10169:SF38">
    <property type="entry name" value="DNA TOPOISOMERASE 2"/>
    <property type="match status" value="1"/>
</dbReference>
<dbReference type="CDD" id="cd16930">
    <property type="entry name" value="HATPase_TopII-like"/>
    <property type="match status" value="1"/>
</dbReference>
<feature type="region of interest" description="Disordered" evidence="16">
    <location>
        <begin position="1189"/>
        <end position="1217"/>
    </location>
</feature>
<proteinExistence type="inferred from homology"/>
<dbReference type="CDD" id="cd03365">
    <property type="entry name" value="TOPRIM_TopoIIA"/>
    <property type="match status" value="1"/>
</dbReference>
<keyword evidence="8 15" id="KW-0547">Nucleotide-binding</keyword>
<organism evidence="19 20">
    <name type="scientific">Hapsidospora chrysogenum (strain ATCC 11550 / CBS 779.69 / DSM 880 / IAM 14645 / JCM 23072 / IMI 49137)</name>
    <name type="common">Acremonium chrysogenum</name>
    <dbReference type="NCBI Taxonomy" id="857340"/>
    <lineage>
        <taxon>Eukaryota</taxon>
        <taxon>Fungi</taxon>
        <taxon>Dikarya</taxon>
        <taxon>Ascomycota</taxon>
        <taxon>Pezizomycotina</taxon>
        <taxon>Sordariomycetes</taxon>
        <taxon>Hypocreomycetidae</taxon>
        <taxon>Hypocreales</taxon>
        <taxon>Bionectriaceae</taxon>
        <taxon>Hapsidospora</taxon>
    </lineage>
</organism>
<dbReference type="EMBL" id="JPKY01000007">
    <property type="protein sequence ID" value="KFH47761.1"/>
    <property type="molecule type" value="Genomic_DNA"/>
</dbReference>
<sequence>MDSDSVFSVGDESDGYVPQKPQPPQKKTKAAPAKKTAARAPKKMVQSTLKTKPAAKKRPVPESDDDDGSMGEGSVLSNTPPSAKKQKKAPPLKKAGGVPLAEVENDSMVIDEAPPAPKQKKSATETYQKLTQLEHIIKRPDTYIGSVEKTEQQMWVYNKETEQMEYKNVSFVPGFYKIFDEILVNAADNKQRNHDMSTMKVTIDKESGEISVENNGKGIPVVIHEKEKIYIPELIFGHLLAGSNFDDNEQKTVGGRNGYGAKLCNVFSTEFTLECQDSEHGRRYKQTWTDNMQKMGKAKITSSKTSDFVRVTFKPDYQRFGMPDGIDDQLESLLYRRVYDMAGTVRGVKVYLNGTLIKIKDFKTYCNMYAKAISNERSAEEGGSPTTTVEIDEDKGHPRWEVGFTVSDGTFQQVSFVNSIATTSGGTHVNYIADQITAALLKRLNKNKKGHTLKQNHLRNHIFIFVNCLVNNPAFTSQTKEQMTTKPSQFGSKCVLGEKFLKKVEKSEAIQNIMAFAEHKADKLMAKSDGSKRSRVSNAKLVEANLAGTRRGHECTLILTEGDSAKALAVSGRAILDPDRIGVFPLRGKLLNVRDATIDQISKNQEIQNIKQFLGLKHKQTYTDTKSLRYGHLMIMADQDHDGSHIKGLLINFLQVQFPSLLQIPEFFREFVTPIVKVWQGSNPKKPLKSKSFFTQPQYELWKEEHKGELTKWESKYFKGLGTSTTEDAKVYFSNLDDHLKEFEVMKPGESELFDLAFSKKKADARKEWLQNFVPGTYLDHSSKAITYSDFVNKELILFSMADNVRSIPSIIDGLKPGQRKVIYACLKRNLVKDKKVVELAGYVSEQTAYQHGESSLQQTIIGLAQDFVGSNNVNCLEPSGNFGSRLQGGNDAASPRYIFTRLSPFARKVFSALDEPNLQPQYEDGKRIEPVVYSPILPMVLVNGADGIGTGWSTNIPNYHPMDIIKNLKRRMGRLDPEDTEERPFETMMPWFRGWRGTPEQAGPDRYKFNGVAYRDEQKPNEIIITELPIRMWTEDFKARLEKIISGVEGPSWIKDYKEFNDHDTVHMEIQVDEKHIDKVVEEGILERFKLQKLVPTSNLVAFDARGQIRKYEKVEDILEEYYVHRLAMYTERKKYWLKVYSTDYRKLTNQARFIQEIIDNDLIVGKKRKDVLVQELRDRKYEAFPRGIDPKEKTTEDEINESGGENDEDSTAADKDGARDYDYLLSMPIWSLTAERLARLKDAIAKRKAEHDELLALSEKELWCRDLDDFSEVWENQVKLQNEIRKDIRRRGRRVSKKIGAGKTRKAKDDDDYEPEKKSKAKAKTKAAPVKTETKTAQRFAEMFSTKPKKETKAEQLADASDGFSDDDFAALSRSKPVVKPSPSEEPELPRNKRTAASKAKTLFGLDSDSDEDDAQMLGDVGNLVKGIGKTSGDSSGRLSLHAMHRPESSHDRSSSGGLSRAKSKPSKTFDLDSADETNYEMLAKSSPFKTAAKGDDIDSFLSDDEPAPSKPAAKASAAAMPGAAEVKKRGRPAGAKNKAKDEPAAKPKAKAKPAPKQTTLSPAAKAYAAKKAGKKSVVDESDEDMADPESSPPRPAARSRRAAAARKPIVIDEDSSMAVDDDSDDPFDMDDD</sequence>
<dbReference type="EC" id="5.6.2.2" evidence="5 15"/>
<dbReference type="InterPro" id="IPR002205">
    <property type="entry name" value="Topo_IIA_dom_A"/>
</dbReference>
<dbReference type="InterPro" id="IPR013758">
    <property type="entry name" value="Topo_IIA_A/C_ab"/>
</dbReference>
<dbReference type="Gene3D" id="1.10.268.10">
    <property type="entry name" value="Topoisomerase, domain 3"/>
    <property type="match status" value="1"/>
</dbReference>
<dbReference type="GO" id="GO:0006265">
    <property type="term" value="P:DNA topological change"/>
    <property type="evidence" value="ECO:0007669"/>
    <property type="project" value="UniProtKB-UniRule"/>
</dbReference>
<dbReference type="SUPFAM" id="SSF54211">
    <property type="entry name" value="Ribosomal protein S5 domain 2-like"/>
    <property type="match status" value="1"/>
</dbReference>
<dbReference type="InterPro" id="IPR034157">
    <property type="entry name" value="TOPRIM_TopoII"/>
</dbReference>
<keyword evidence="20" id="KW-1185">Reference proteome</keyword>
<reference evidence="20" key="1">
    <citation type="journal article" date="2014" name="Genome Announc.">
        <title>Genome sequence and annotation of Acremonium chrysogenum, producer of the beta-lactam antibiotic cephalosporin C.</title>
        <authorList>
            <person name="Terfehr D."/>
            <person name="Dahlmann T.A."/>
            <person name="Specht T."/>
            <person name="Zadra I."/>
            <person name="Kuernsteiner H."/>
            <person name="Kueck U."/>
        </authorList>
    </citation>
    <scope>NUCLEOTIDE SEQUENCE [LARGE SCALE GENOMIC DNA]</scope>
    <source>
        <strain evidence="20">ATCC 11550 / CBS 779.69 / DSM 880 / IAM 14645 / JCM 23072 / IMI 49137</strain>
    </source>
</reference>
<feature type="active site" description="O-(5'-phospho-DNA)-tyrosine intermediate" evidence="14">
    <location>
        <position position="898"/>
    </location>
</feature>
<dbReference type="InterPro" id="IPR003594">
    <property type="entry name" value="HATPase_dom"/>
</dbReference>
<dbReference type="OrthoDB" id="276498at2759"/>
<dbReference type="SUPFAM" id="SSF55874">
    <property type="entry name" value="ATPase domain of HSP90 chaperone/DNA topoisomerase II/histidine kinase"/>
    <property type="match status" value="1"/>
</dbReference>
<dbReference type="FunFam" id="3.30.1360.40:FF:000003">
    <property type="entry name" value="DNA topoisomerase 2"/>
    <property type="match status" value="1"/>
</dbReference>
<dbReference type="SMART" id="SM00387">
    <property type="entry name" value="HATPase_c"/>
    <property type="match status" value="1"/>
</dbReference>
<dbReference type="InterPro" id="IPR001154">
    <property type="entry name" value="TopoII_euk"/>
</dbReference>
<dbReference type="InterPro" id="IPR020568">
    <property type="entry name" value="Ribosomal_Su5_D2-typ_SF"/>
</dbReference>
<comment type="cofactor">
    <cofactor evidence="3">
        <name>Mg(2+)</name>
        <dbReference type="ChEBI" id="CHEBI:18420"/>
    </cofactor>
</comment>
<protein>
    <recommendedName>
        <fullName evidence="6 15">DNA topoisomerase 2</fullName>
        <ecNumber evidence="5 15">5.6.2.2</ecNumber>
    </recommendedName>
</protein>
<dbReference type="Gene3D" id="3.40.50.670">
    <property type="match status" value="1"/>
</dbReference>
<dbReference type="GO" id="GO:0034506">
    <property type="term" value="C:chromosome, centromeric core domain"/>
    <property type="evidence" value="ECO:0007669"/>
    <property type="project" value="EnsemblFungi"/>
</dbReference>
<dbReference type="Pfam" id="PF00204">
    <property type="entry name" value="DNA_gyraseB"/>
    <property type="match status" value="1"/>
</dbReference>
<gene>
    <name evidence="19" type="ORF">ACRE_013350</name>
</gene>
<keyword evidence="12 14" id="KW-0238">DNA-binding</keyword>
<evidence type="ECO:0000256" key="12">
    <source>
        <dbReference type="ARBA" id="ARBA00023125"/>
    </source>
</evidence>
<feature type="region of interest" description="Disordered" evidence="16">
    <location>
        <begin position="1"/>
        <end position="125"/>
    </location>
</feature>
<dbReference type="Pfam" id="PF02518">
    <property type="entry name" value="HATPase_c"/>
    <property type="match status" value="1"/>
</dbReference>
<dbReference type="InterPro" id="IPR031660">
    <property type="entry name" value="TOPRIM_C"/>
</dbReference>
<evidence type="ECO:0000256" key="13">
    <source>
        <dbReference type="ARBA" id="ARBA00023235"/>
    </source>
</evidence>
<comment type="subunit">
    <text evidence="15">Homodimer.</text>
</comment>
<dbReference type="FunFam" id="3.30.230.10:FF:000008">
    <property type="entry name" value="DNA topoisomerase 2"/>
    <property type="match status" value="1"/>
</dbReference>
<dbReference type="GO" id="GO:0007076">
    <property type="term" value="P:mitotic chromosome condensation"/>
    <property type="evidence" value="ECO:0007669"/>
    <property type="project" value="EnsemblFungi"/>
</dbReference>
<feature type="compositionally biased region" description="Acidic residues" evidence="16">
    <location>
        <begin position="1199"/>
        <end position="1213"/>
    </location>
</feature>
<dbReference type="InterPro" id="IPR018522">
    <property type="entry name" value="TopoIIA_CS"/>
</dbReference>
<evidence type="ECO:0000259" key="17">
    <source>
        <dbReference type="PROSITE" id="PS50880"/>
    </source>
</evidence>
<dbReference type="PANTHER" id="PTHR10169">
    <property type="entry name" value="DNA TOPOISOMERASE/GYRASE"/>
    <property type="match status" value="1"/>
</dbReference>
<dbReference type="SMART" id="SM00434">
    <property type="entry name" value="TOP4c"/>
    <property type="match status" value="1"/>
</dbReference>
<dbReference type="InterPro" id="IPR036890">
    <property type="entry name" value="HATPase_C_sf"/>
</dbReference>
<feature type="compositionally biased region" description="Acidic residues" evidence="16">
    <location>
        <begin position="1500"/>
        <end position="1509"/>
    </location>
</feature>
<evidence type="ECO:0000313" key="20">
    <source>
        <dbReference type="Proteomes" id="UP000029964"/>
    </source>
</evidence>
<dbReference type="PRINTS" id="PR00418">
    <property type="entry name" value="TPI2FAMILY"/>
</dbReference>
<dbReference type="InterPro" id="IPR013759">
    <property type="entry name" value="Topo_IIA_B_C"/>
</dbReference>
<feature type="domain" description="Toprim" evidence="17">
    <location>
        <begin position="555"/>
        <end position="673"/>
    </location>
</feature>
<keyword evidence="7" id="KW-0479">Metal-binding</keyword>
<comment type="function">
    <text evidence="15">Control of topological states of DNA by transient breakage and subsequent rejoining of DNA strands. Topoisomerase II makes double-strand breaks.</text>
</comment>
<evidence type="ECO:0000256" key="11">
    <source>
        <dbReference type="ARBA" id="ARBA00023029"/>
    </source>
</evidence>
<feature type="compositionally biased region" description="Basic and acidic residues" evidence="16">
    <location>
        <begin position="1189"/>
        <end position="1198"/>
    </location>
</feature>
<dbReference type="PRINTS" id="PR01158">
    <property type="entry name" value="TOPISMRASEII"/>
</dbReference>
<dbReference type="InterPro" id="IPR013757">
    <property type="entry name" value="Topo_IIA_A_a_sf"/>
</dbReference>
<feature type="compositionally biased region" description="Basic and acidic residues" evidence="16">
    <location>
        <begin position="1447"/>
        <end position="1456"/>
    </location>
</feature>
<dbReference type="PROSITE" id="PS52040">
    <property type="entry name" value="TOPO_IIA"/>
    <property type="match status" value="1"/>
</dbReference>
<feature type="region of interest" description="Disordered" evidence="16">
    <location>
        <begin position="1293"/>
        <end position="1635"/>
    </location>
</feature>
<dbReference type="Gene3D" id="3.30.1490.30">
    <property type="match status" value="1"/>
</dbReference>
<dbReference type="Pfam" id="PF01751">
    <property type="entry name" value="Toprim"/>
    <property type="match status" value="1"/>
</dbReference>
<feature type="compositionally biased region" description="Low complexity" evidence="16">
    <location>
        <begin position="1372"/>
        <end position="1384"/>
    </location>
</feature>
<dbReference type="GO" id="GO:0005524">
    <property type="term" value="F:ATP binding"/>
    <property type="evidence" value="ECO:0007669"/>
    <property type="project" value="UniProtKB-UniRule"/>
</dbReference>
<dbReference type="Pfam" id="PF16898">
    <property type="entry name" value="TOPRIM_C"/>
    <property type="match status" value="1"/>
</dbReference>
<dbReference type="HOGENOM" id="CLU_001935_2_0_1"/>
<dbReference type="InterPro" id="IPR013760">
    <property type="entry name" value="Topo_IIA-like_dom_sf"/>
</dbReference>
<dbReference type="Proteomes" id="UP000029964">
    <property type="component" value="Unassembled WGS sequence"/>
</dbReference>
<dbReference type="CDD" id="cd03481">
    <property type="entry name" value="TopoIIA_Trans_ScTopoIIA"/>
    <property type="match status" value="1"/>
</dbReference>
<feature type="compositionally biased region" description="Low complexity" evidence="16">
    <location>
        <begin position="1513"/>
        <end position="1527"/>
    </location>
</feature>
<evidence type="ECO:0000256" key="16">
    <source>
        <dbReference type="SAM" id="MobiDB-lite"/>
    </source>
</evidence>
<dbReference type="InterPro" id="IPR006171">
    <property type="entry name" value="TOPRIM_dom"/>
</dbReference>
<dbReference type="InterPro" id="IPR014721">
    <property type="entry name" value="Ribsml_uS5_D2-typ_fold_subgr"/>
</dbReference>
<dbReference type="InterPro" id="IPR050634">
    <property type="entry name" value="DNA_Topoisomerase_II"/>
</dbReference>
<accession>A0A086TEH9</accession>
<evidence type="ECO:0000256" key="7">
    <source>
        <dbReference type="ARBA" id="ARBA00022723"/>
    </source>
</evidence>
<comment type="caution">
    <text evidence="19">The sequence shown here is derived from an EMBL/GenBank/DDBJ whole genome shotgun (WGS) entry which is preliminary data.</text>
</comment>
<dbReference type="GO" id="GO:0046872">
    <property type="term" value="F:metal ion binding"/>
    <property type="evidence" value="ECO:0007669"/>
    <property type="project" value="UniProtKB-KW"/>
</dbReference>
<dbReference type="Gene3D" id="3.90.199.10">
    <property type="entry name" value="Topoisomerase II, domain 5"/>
    <property type="match status" value="1"/>
</dbReference>
<dbReference type="STRING" id="857340.A0A086TEH9"/>
<dbReference type="Gene3D" id="3.30.565.10">
    <property type="entry name" value="Histidine kinase-like ATPase, C-terminal domain"/>
    <property type="match status" value="1"/>
</dbReference>
<evidence type="ECO:0000256" key="9">
    <source>
        <dbReference type="ARBA" id="ARBA00022840"/>
    </source>
</evidence>
<keyword evidence="10" id="KW-0460">Magnesium</keyword>
<evidence type="ECO:0000256" key="5">
    <source>
        <dbReference type="ARBA" id="ARBA00012895"/>
    </source>
</evidence>
<feature type="domain" description="Topo IIA-type catalytic" evidence="18">
    <location>
        <begin position="808"/>
        <end position="1269"/>
    </location>
</feature>
<dbReference type="GO" id="GO:0000791">
    <property type="term" value="C:euchromatin"/>
    <property type="evidence" value="ECO:0007669"/>
    <property type="project" value="EnsemblFungi"/>
</dbReference>
<evidence type="ECO:0000256" key="8">
    <source>
        <dbReference type="ARBA" id="ARBA00022741"/>
    </source>
</evidence>
<evidence type="ECO:0000256" key="3">
    <source>
        <dbReference type="ARBA" id="ARBA00001946"/>
    </source>
</evidence>
<dbReference type="GO" id="GO:0003918">
    <property type="term" value="F:DNA topoisomerase type II (double strand cut, ATP-hydrolyzing) activity"/>
    <property type="evidence" value="ECO:0007669"/>
    <property type="project" value="UniProtKB-UniRule"/>
</dbReference>
<comment type="cofactor">
    <cofactor evidence="2">
        <name>Ca(2+)</name>
        <dbReference type="ChEBI" id="CHEBI:29108"/>
    </cofactor>
</comment>
<evidence type="ECO:0000313" key="19">
    <source>
        <dbReference type="EMBL" id="KFH47761.1"/>
    </source>
</evidence>
<evidence type="ECO:0000256" key="2">
    <source>
        <dbReference type="ARBA" id="ARBA00001913"/>
    </source>
</evidence>
<dbReference type="InterPro" id="IPR001241">
    <property type="entry name" value="Topo_IIA"/>
</dbReference>
<comment type="similarity">
    <text evidence="4 15">Belongs to the type II topoisomerase family.</text>
</comment>
<dbReference type="PROSITE" id="PS00177">
    <property type="entry name" value="TOPOISOMERASE_II"/>
    <property type="match status" value="1"/>
</dbReference>
<evidence type="ECO:0000256" key="15">
    <source>
        <dbReference type="RuleBase" id="RU362094"/>
    </source>
</evidence>
<dbReference type="CDD" id="cd00187">
    <property type="entry name" value="TOP4c"/>
    <property type="match status" value="1"/>
</dbReference>
<dbReference type="SMART" id="SM00433">
    <property type="entry name" value="TOP2c"/>
    <property type="match status" value="1"/>
</dbReference>